<sequence length="58" mass="6426">MNNIFIRSDPAGNIKADKGKSTEKIYGLKDTTMALDRAIRCGNDTSESVYDDRGLIVF</sequence>
<evidence type="ECO:0000313" key="1">
    <source>
        <dbReference type="EMBL" id="ACV28749.1"/>
    </source>
</evidence>
<dbReference type="KEGG" id="apr:Apre_0717"/>
<accession>C7RGY8</accession>
<organism evidence="1 2">
    <name type="scientific">Anaerococcus prevotii (strain ATCC 9321 / DSM 20548 / JCM 6508 / NCTC 11806 / PC1)</name>
    <name type="common">Peptostreptococcus prevotii</name>
    <name type="synonym">Peptococcus prevotii</name>
    <dbReference type="NCBI Taxonomy" id="525919"/>
    <lineage>
        <taxon>Bacteria</taxon>
        <taxon>Bacillati</taxon>
        <taxon>Bacillota</taxon>
        <taxon>Tissierellia</taxon>
        <taxon>Tissierellales</taxon>
        <taxon>Peptoniphilaceae</taxon>
        <taxon>Anaerococcus</taxon>
    </lineage>
</organism>
<dbReference type="HOGENOM" id="CLU_175469_1_0_9"/>
<name>C7RGY8_ANAPD</name>
<dbReference type="AlphaFoldDB" id="C7RGY8"/>
<keyword evidence="2" id="KW-1185">Reference proteome</keyword>
<reference evidence="1 2" key="1">
    <citation type="journal article" date="2009" name="Stand. Genomic Sci.">
        <title>Complete genome sequence of Anaerococcus prevotii type strain (PC1).</title>
        <authorList>
            <person name="Labutti K."/>
            <person name="Pukall R."/>
            <person name="Steenblock K."/>
            <person name="Glavina Del Rio T."/>
            <person name="Tice H."/>
            <person name="Copeland A."/>
            <person name="Cheng J.F."/>
            <person name="Lucas S."/>
            <person name="Chen F."/>
            <person name="Nolan M."/>
            <person name="Bruce D."/>
            <person name="Goodwin L."/>
            <person name="Pitluck S."/>
            <person name="Ivanova N."/>
            <person name="Mavromatis K."/>
            <person name="Ovchinnikova G."/>
            <person name="Pati A."/>
            <person name="Chen A."/>
            <person name="Palaniappan K."/>
            <person name="Land M."/>
            <person name="Hauser L."/>
            <person name="Chang Y.J."/>
            <person name="Jeffries C.D."/>
            <person name="Chain P."/>
            <person name="Saunders E."/>
            <person name="Brettin T."/>
            <person name="Detter J.C."/>
            <person name="Han C."/>
            <person name="Goker M."/>
            <person name="Bristow J."/>
            <person name="Eisen J.A."/>
            <person name="Markowitz V."/>
            <person name="Hugenholtz P."/>
            <person name="Kyrpides N.C."/>
            <person name="Klenk H.P."/>
            <person name="Lapidus A."/>
        </authorList>
    </citation>
    <scope>NUCLEOTIDE SEQUENCE [LARGE SCALE GENOMIC DNA]</scope>
    <source>
        <strain evidence="2">ATCC 9321 / DSM 20548 / JCM 6508 / NCTC 11806 / PC1</strain>
    </source>
</reference>
<dbReference type="Proteomes" id="UP000002294">
    <property type="component" value="Chromosome"/>
</dbReference>
<dbReference type="STRING" id="525919.Apre_0717"/>
<dbReference type="EMBL" id="CP001708">
    <property type="protein sequence ID" value="ACV28749.1"/>
    <property type="molecule type" value="Genomic_DNA"/>
</dbReference>
<gene>
    <name evidence="1" type="ordered locus">Apre_0717</name>
</gene>
<proteinExistence type="predicted"/>
<evidence type="ECO:0000313" key="2">
    <source>
        <dbReference type="Proteomes" id="UP000002294"/>
    </source>
</evidence>
<protein>
    <submittedName>
        <fullName evidence="1">Phage terminase, large subunit, putative</fullName>
    </submittedName>
</protein>
<dbReference type="eggNOG" id="COG4626">
    <property type="taxonomic scope" value="Bacteria"/>
</dbReference>